<evidence type="ECO:0000313" key="1">
    <source>
        <dbReference type="EMBL" id="CAK9310382.1"/>
    </source>
</evidence>
<organism evidence="1 2">
    <name type="scientific">Citrullus colocynthis</name>
    <name type="common">colocynth</name>
    <dbReference type="NCBI Taxonomy" id="252529"/>
    <lineage>
        <taxon>Eukaryota</taxon>
        <taxon>Viridiplantae</taxon>
        <taxon>Streptophyta</taxon>
        <taxon>Embryophyta</taxon>
        <taxon>Tracheophyta</taxon>
        <taxon>Spermatophyta</taxon>
        <taxon>Magnoliopsida</taxon>
        <taxon>eudicotyledons</taxon>
        <taxon>Gunneridae</taxon>
        <taxon>Pentapetalae</taxon>
        <taxon>rosids</taxon>
        <taxon>fabids</taxon>
        <taxon>Cucurbitales</taxon>
        <taxon>Cucurbitaceae</taxon>
        <taxon>Benincaseae</taxon>
        <taxon>Citrullus</taxon>
    </lineage>
</organism>
<dbReference type="Gene3D" id="3.80.10.10">
    <property type="entry name" value="Ribonuclease Inhibitor"/>
    <property type="match status" value="1"/>
</dbReference>
<dbReference type="InterPro" id="IPR001611">
    <property type="entry name" value="Leu-rich_rpt"/>
</dbReference>
<name>A0ABP0XQE3_9ROSI</name>
<keyword evidence="2" id="KW-1185">Reference proteome</keyword>
<reference evidence="1 2" key="1">
    <citation type="submission" date="2024-03" db="EMBL/GenBank/DDBJ databases">
        <authorList>
            <person name="Gkanogiannis A."/>
            <person name="Becerra Lopez-Lavalle L."/>
        </authorList>
    </citation>
    <scope>NUCLEOTIDE SEQUENCE [LARGE SCALE GENOMIC DNA]</scope>
</reference>
<dbReference type="EMBL" id="OZ021735">
    <property type="protein sequence ID" value="CAK9310382.1"/>
    <property type="molecule type" value="Genomic_DNA"/>
</dbReference>
<protein>
    <submittedName>
        <fullName evidence="1">Uncharacterized protein</fullName>
    </submittedName>
</protein>
<sequence>MGLGNLQELHLGENALNYMLQTQGLKHLTVLDLSYNKWIAFLQLQGLRKLKVLNVGGTNLSHMPQDYNH</sequence>
<accession>A0ABP0XQE3</accession>
<dbReference type="Proteomes" id="UP001642487">
    <property type="component" value="Chromosome 1"/>
</dbReference>
<proteinExistence type="predicted"/>
<gene>
    <name evidence="1" type="ORF">CITCOLO1_LOCUS2003</name>
</gene>
<dbReference type="SUPFAM" id="SSF52075">
    <property type="entry name" value="Outer arm dynein light chain 1"/>
    <property type="match status" value="1"/>
</dbReference>
<dbReference type="InterPro" id="IPR032675">
    <property type="entry name" value="LRR_dom_sf"/>
</dbReference>
<evidence type="ECO:0000313" key="2">
    <source>
        <dbReference type="Proteomes" id="UP001642487"/>
    </source>
</evidence>
<dbReference type="Pfam" id="PF13516">
    <property type="entry name" value="LRR_6"/>
    <property type="match status" value="1"/>
</dbReference>